<sequence>MENKSTYYQGYDFSLLVVFEWIKHGALEHINAKNWLEKSDFERCTNIFEKQFSDNYKQVKPFINNDLDKRNKSPQYKEFPRLKQGFYFF</sequence>
<evidence type="ECO:0000313" key="2">
    <source>
        <dbReference type="Proteomes" id="UP000038083"/>
    </source>
</evidence>
<protein>
    <submittedName>
        <fullName evidence="1">Uncharacterized protein</fullName>
    </submittedName>
</protein>
<dbReference type="AlphaFoldDB" id="A0A0B7HQI9"/>
<proteinExistence type="predicted"/>
<organism evidence="1 2">
    <name type="scientific">Capnocytophaga cynodegmi</name>
    <dbReference type="NCBI Taxonomy" id="28189"/>
    <lineage>
        <taxon>Bacteria</taxon>
        <taxon>Pseudomonadati</taxon>
        <taxon>Bacteroidota</taxon>
        <taxon>Flavobacteriia</taxon>
        <taxon>Flavobacteriales</taxon>
        <taxon>Flavobacteriaceae</taxon>
        <taxon>Capnocytophaga</taxon>
    </lineage>
</organism>
<evidence type="ECO:0000313" key="1">
    <source>
        <dbReference type="EMBL" id="CEN39191.1"/>
    </source>
</evidence>
<dbReference type="OrthoDB" id="1094540at2"/>
<dbReference type="RefSeq" id="WP_018279838.1">
    <property type="nucleotide sequence ID" value="NZ_CDOF01000047.1"/>
</dbReference>
<dbReference type="EMBL" id="CDOG01000027">
    <property type="protein sequence ID" value="CEN39191.1"/>
    <property type="molecule type" value="Genomic_DNA"/>
</dbReference>
<gene>
    <name evidence="1" type="ORF">CCYN74_330008</name>
</gene>
<dbReference type="Proteomes" id="UP000038083">
    <property type="component" value="Unassembled WGS sequence"/>
</dbReference>
<reference evidence="1 2" key="1">
    <citation type="submission" date="2015-01" db="EMBL/GenBank/DDBJ databases">
        <authorList>
            <person name="MANFREDI Pablo"/>
        </authorList>
    </citation>
    <scope>NUCLEOTIDE SEQUENCE [LARGE SCALE GENOMIC DNA]</scope>
    <source>
        <strain evidence="1 2">Ccy74</strain>
    </source>
</reference>
<accession>A0A0B7HQI9</accession>
<name>A0A0B7HQI9_9FLAO</name>